<reference evidence="1" key="1">
    <citation type="journal article" date="2020" name="mSystems">
        <title>Genome- and Community-Level Interaction Insights into Carbon Utilization and Element Cycling Functions of Hydrothermarchaeota in Hydrothermal Sediment.</title>
        <authorList>
            <person name="Zhou Z."/>
            <person name="Liu Y."/>
            <person name="Xu W."/>
            <person name="Pan J."/>
            <person name="Luo Z.H."/>
            <person name="Li M."/>
        </authorList>
    </citation>
    <scope>NUCLEOTIDE SEQUENCE [LARGE SCALE GENOMIC DNA]</scope>
    <source>
        <strain evidence="1">HyVt-501</strain>
    </source>
</reference>
<dbReference type="PANTHER" id="PTHR24104:SF25">
    <property type="entry name" value="PROTEIN LIN-41"/>
    <property type="match status" value="1"/>
</dbReference>
<proteinExistence type="predicted"/>
<protein>
    <recommendedName>
        <fullName evidence="2">SMP-30/Gluconolactonase/LRE-like region domain-containing protein</fullName>
    </recommendedName>
</protein>
<accession>A0A7C5Q964</accession>
<comment type="caution">
    <text evidence="1">The sequence shown here is derived from an EMBL/GenBank/DDBJ whole genome shotgun (WGS) entry which is preliminary data.</text>
</comment>
<evidence type="ECO:0000313" key="1">
    <source>
        <dbReference type="EMBL" id="HHJ63859.1"/>
    </source>
</evidence>
<dbReference type="Gene3D" id="2.120.10.30">
    <property type="entry name" value="TolB, C-terminal domain"/>
    <property type="match status" value="1"/>
</dbReference>
<evidence type="ECO:0008006" key="2">
    <source>
        <dbReference type="Google" id="ProtNLM"/>
    </source>
</evidence>
<dbReference type="GO" id="GO:0008270">
    <property type="term" value="F:zinc ion binding"/>
    <property type="evidence" value="ECO:0007669"/>
    <property type="project" value="UniProtKB-KW"/>
</dbReference>
<name>A0A7C5Q964_AQUAO</name>
<dbReference type="EMBL" id="DRNB01000112">
    <property type="protein sequence ID" value="HHJ63859.1"/>
    <property type="molecule type" value="Genomic_DNA"/>
</dbReference>
<feature type="non-terminal residue" evidence="1">
    <location>
        <position position="203"/>
    </location>
</feature>
<dbReference type="InterPro" id="IPR011042">
    <property type="entry name" value="6-blade_b-propeller_TolB-like"/>
</dbReference>
<dbReference type="PANTHER" id="PTHR24104">
    <property type="entry name" value="E3 UBIQUITIN-PROTEIN LIGASE NHLRC1-RELATED"/>
    <property type="match status" value="1"/>
</dbReference>
<dbReference type="AlphaFoldDB" id="A0A7C5Q964"/>
<organism evidence="1">
    <name type="scientific">Aquifex aeolicus</name>
    <dbReference type="NCBI Taxonomy" id="63363"/>
    <lineage>
        <taxon>Bacteria</taxon>
        <taxon>Pseudomonadati</taxon>
        <taxon>Aquificota</taxon>
        <taxon>Aquificia</taxon>
        <taxon>Aquificales</taxon>
        <taxon>Aquificaceae</taxon>
        <taxon>Aquifex</taxon>
    </lineage>
</organism>
<sequence>MRFLLGLLLFTAVWAKIVWPPPPEKARVELLMTVERPEDLGIEKSLWEKLKDFVFGKKRETRLLKPAGVYADEKIFVVADQGLGAVLIFDLVKKKVHTADGFPSPVDVDADPDGRIYVSDSVLGKVFVLSKEGKRTGSVGDGILIRPTGLAVDRKRKRLYVTDTLGGKIFIFDLKGKKIGSIEGGFNRPTYLNLDGEGNLYIS</sequence>
<gene>
    <name evidence="1" type="ORF">ENJ61_03030</name>
</gene>
<dbReference type="SUPFAM" id="SSF63829">
    <property type="entry name" value="Calcium-dependent phosphotriesterase"/>
    <property type="match status" value="1"/>
</dbReference>
<dbReference type="InterPro" id="IPR050952">
    <property type="entry name" value="TRIM-NHL_E3_ligases"/>
</dbReference>
<dbReference type="Proteomes" id="UP000885792">
    <property type="component" value="Unassembled WGS sequence"/>
</dbReference>